<dbReference type="GO" id="GO:0016799">
    <property type="term" value="F:hydrolase activity, hydrolyzing N-glycosyl compounds"/>
    <property type="evidence" value="ECO:0007669"/>
    <property type="project" value="TreeGrafter"/>
</dbReference>
<evidence type="ECO:0000256" key="2">
    <source>
        <dbReference type="ARBA" id="ARBA00012205"/>
    </source>
</evidence>
<dbReference type="PANTHER" id="PTHR31223">
    <property type="entry name" value="LOG FAMILY PROTEIN YJL055W"/>
    <property type="match status" value="1"/>
</dbReference>
<organism evidence="7 8">
    <name type="scientific">Senna tora</name>
    <dbReference type="NCBI Taxonomy" id="362788"/>
    <lineage>
        <taxon>Eukaryota</taxon>
        <taxon>Viridiplantae</taxon>
        <taxon>Streptophyta</taxon>
        <taxon>Embryophyta</taxon>
        <taxon>Tracheophyta</taxon>
        <taxon>Spermatophyta</taxon>
        <taxon>Magnoliopsida</taxon>
        <taxon>eudicotyledons</taxon>
        <taxon>Gunneridae</taxon>
        <taxon>Pentapetalae</taxon>
        <taxon>rosids</taxon>
        <taxon>fabids</taxon>
        <taxon>Fabales</taxon>
        <taxon>Fabaceae</taxon>
        <taxon>Caesalpinioideae</taxon>
        <taxon>Cassia clade</taxon>
        <taxon>Senna</taxon>
    </lineage>
</organism>
<evidence type="ECO:0000256" key="4">
    <source>
        <dbReference type="ARBA" id="ARBA00024884"/>
    </source>
</evidence>
<keyword evidence="3" id="KW-0203">Cytokinin biosynthesis</keyword>
<evidence type="ECO:0000256" key="3">
    <source>
        <dbReference type="ARBA" id="ARBA00022712"/>
    </source>
</evidence>
<proteinExistence type="inferred from homology"/>
<keyword evidence="7" id="KW-0378">Hydrolase</keyword>
<dbReference type="InterPro" id="IPR031100">
    <property type="entry name" value="LOG_fam"/>
</dbReference>
<accession>A0A834X1Y5</accession>
<evidence type="ECO:0000256" key="6">
    <source>
        <dbReference type="ARBA" id="ARBA00049153"/>
    </source>
</evidence>
<comment type="catalytic activity">
    <reaction evidence="6">
        <text>9-ribosyl-trans-zeatin 5'-phosphate + H2O = trans-zeatin + D-ribose 5-phosphate</text>
        <dbReference type="Rhea" id="RHEA:48564"/>
        <dbReference type="ChEBI" id="CHEBI:15377"/>
        <dbReference type="ChEBI" id="CHEBI:16522"/>
        <dbReference type="ChEBI" id="CHEBI:78346"/>
        <dbReference type="ChEBI" id="CHEBI:87947"/>
        <dbReference type="EC" id="3.2.2.n1"/>
    </reaction>
</comment>
<dbReference type="AlphaFoldDB" id="A0A834X1Y5"/>
<dbReference type="Pfam" id="PF03641">
    <property type="entry name" value="Lysine_decarbox"/>
    <property type="match status" value="1"/>
</dbReference>
<comment type="caution">
    <text evidence="7">The sequence shown here is derived from an EMBL/GenBank/DDBJ whole genome shotgun (WGS) entry which is preliminary data.</text>
</comment>
<dbReference type="PANTHER" id="PTHR31223:SF56">
    <property type="entry name" value="CYTOKININ RIBOSIDE 5'-MONOPHOSPHATE PHOSPHORIBOHYDROLASE"/>
    <property type="match status" value="1"/>
</dbReference>
<dbReference type="SUPFAM" id="SSF102405">
    <property type="entry name" value="MCP/YpsA-like"/>
    <property type="match status" value="1"/>
</dbReference>
<dbReference type="GO" id="GO:0009691">
    <property type="term" value="P:cytokinin biosynthetic process"/>
    <property type="evidence" value="ECO:0007669"/>
    <property type="project" value="UniProtKB-KW"/>
</dbReference>
<keyword evidence="8" id="KW-1185">Reference proteome</keyword>
<comment type="function">
    <text evidence="4">Cytokinin-activating enzyme working in the direct activation pathway. Phosphoribohydrolase that converts inactive cytokinin nucleotides to the biologically active free-base forms.</text>
</comment>
<evidence type="ECO:0000313" key="8">
    <source>
        <dbReference type="Proteomes" id="UP000634136"/>
    </source>
</evidence>
<dbReference type="OrthoDB" id="414463at2759"/>
<dbReference type="EMBL" id="JAAIUW010000003">
    <property type="protein sequence ID" value="KAF7836963.1"/>
    <property type="molecule type" value="Genomic_DNA"/>
</dbReference>
<dbReference type="Proteomes" id="UP000634136">
    <property type="component" value="Unassembled WGS sequence"/>
</dbReference>
<gene>
    <name evidence="7" type="ORF">G2W53_005445</name>
</gene>
<dbReference type="Gene3D" id="3.40.50.450">
    <property type="match status" value="1"/>
</dbReference>
<evidence type="ECO:0000256" key="1">
    <source>
        <dbReference type="ARBA" id="ARBA00006763"/>
    </source>
</evidence>
<comment type="similarity">
    <text evidence="1">Belongs to the LOG family.</text>
</comment>
<comment type="catalytic activity">
    <reaction evidence="5">
        <text>N(6)-(dimethylallyl)adenosine 5'-phosphate + H2O = N(6)-dimethylallyladenine + D-ribose 5-phosphate</text>
        <dbReference type="Rhea" id="RHEA:48560"/>
        <dbReference type="ChEBI" id="CHEBI:15377"/>
        <dbReference type="ChEBI" id="CHEBI:17660"/>
        <dbReference type="ChEBI" id="CHEBI:57526"/>
        <dbReference type="ChEBI" id="CHEBI:78346"/>
        <dbReference type="EC" id="3.2.2.n1"/>
    </reaction>
</comment>
<evidence type="ECO:0000256" key="5">
    <source>
        <dbReference type="ARBA" id="ARBA00047718"/>
    </source>
</evidence>
<dbReference type="EC" id="3.2.2.n1" evidence="2"/>
<name>A0A834X1Y5_9FABA</name>
<dbReference type="GO" id="GO:0005634">
    <property type="term" value="C:nucleus"/>
    <property type="evidence" value="ECO:0007669"/>
    <property type="project" value="TreeGrafter"/>
</dbReference>
<reference evidence="7" key="1">
    <citation type="submission" date="2020-09" db="EMBL/GenBank/DDBJ databases">
        <title>Genome-Enabled Discovery of Anthraquinone Biosynthesis in Senna tora.</title>
        <authorList>
            <person name="Kang S.-H."/>
            <person name="Pandey R.P."/>
            <person name="Lee C.-M."/>
            <person name="Sim J.-S."/>
            <person name="Jeong J.-T."/>
            <person name="Choi B.-S."/>
            <person name="Jung M."/>
            <person name="Ginzburg D."/>
            <person name="Zhao K."/>
            <person name="Won S.Y."/>
            <person name="Oh T.-J."/>
            <person name="Yu Y."/>
            <person name="Kim N.-H."/>
            <person name="Lee O.R."/>
            <person name="Lee T.-H."/>
            <person name="Bashyal P."/>
            <person name="Kim T.-S."/>
            <person name="Lee W.-H."/>
            <person name="Kawkins C."/>
            <person name="Kim C.-K."/>
            <person name="Kim J.S."/>
            <person name="Ahn B.O."/>
            <person name="Rhee S.Y."/>
            <person name="Sohng J.K."/>
        </authorList>
    </citation>
    <scope>NUCLEOTIDE SEQUENCE</scope>
    <source>
        <tissue evidence="7">Leaf</tissue>
    </source>
</reference>
<protein>
    <recommendedName>
        <fullName evidence="2">cytokinin riboside 5'-monophosphate phosphoribohydrolase</fullName>
        <ecNumber evidence="2">3.2.2.n1</ecNumber>
    </recommendedName>
</protein>
<dbReference type="GO" id="GO:0005829">
    <property type="term" value="C:cytosol"/>
    <property type="evidence" value="ECO:0007669"/>
    <property type="project" value="TreeGrafter"/>
</dbReference>
<evidence type="ECO:0000313" key="7">
    <source>
        <dbReference type="EMBL" id="KAF7836963.1"/>
    </source>
</evidence>
<sequence length="72" mass="8140">MNEQVGILNVDGYYDCLLGLFDKGVEEGFIKPSARNIVISATTAHDLLRKMEEYTPVHEQVAPRESWSTNNK</sequence>